<name>A0A9W4NAW3_9EURO</name>
<dbReference type="Proteomes" id="UP001152592">
    <property type="component" value="Unassembled WGS sequence"/>
</dbReference>
<evidence type="ECO:0000313" key="4">
    <source>
        <dbReference type="Proteomes" id="UP001152592"/>
    </source>
</evidence>
<reference evidence="3" key="1">
    <citation type="submission" date="2021-07" db="EMBL/GenBank/DDBJ databases">
        <authorList>
            <person name="Branca A.L. A."/>
        </authorList>
    </citation>
    <scope>NUCLEOTIDE SEQUENCE</scope>
</reference>
<accession>A0A9W4NAW3</accession>
<organism evidence="3 4">
    <name type="scientific">Penicillium salamii</name>
    <dbReference type="NCBI Taxonomy" id="1612424"/>
    <lineage>
        <taxon>Eukaryota</taxon>
        <taxon>Fungi</taxon>
        <taxon>Dikarya</taxon>
        <taxon>Ascomycota</taxon>
        <taxon>Pezizomycotina</taxon>
        <taxon>Eurotiomycetes</taxon>
        <taxon>Eurotiomycetidae</taxon>
        <taxon>Eurotiales</taxon>
        <taxon>Aspergillaceae</taxon>
        <taxon>Penicillium</taxon>
    </lineage>
</organism>
<comment type="caution">
    <text evidence="3">The sequence shown here is derived from an EMBL/GenBank/DDBJ whole genome shotgun (WGS) entry which is preliminary data.</text>
</comment>
<keyword evidence="2" id="KW-0472">Membrane</keyword>
<evidence type="ECO:0000256" key="2">
    <source>
        <dbReference type="SAM" id="Phobius"/>
    </source>
</evidence>
<feature type="region of interest" description="Disordered" evidence="1">
    <location>
        <begin position="55"/>
        <end position="77"/>
    </location>
</feature>
<sequence>MSLIHSWSFSESHRDALFFSFSFLRAYFLLFLLVLLFPSPLSHPCSLIMLTSPNSSTSSVSSEPRSPPCQQPARRSPMPIKYPRFYSSPVDEDTNSTPLQVYGLEQREPSIYCKPPKLLRRVSHALGDIREDLSLDTEKLKRRSTVFFEPVSPREAPPATSDGPRSRPMSIISFDNWSGPTRGMSQRISRRLSVFSSRGKPVSSKAGCISSPNLIGSSTQYASRSQNSFI</sequence>
<keyword evidence="2" id="KW-1133">Transmembrane helix</keyword>
<evidence type="ECO:0000313" key="3">
    <source>
        <dbReference type="EMBL" id="CAG8352495.1"/>
    </source>
</evidence>
<protein>
    <submittedName>
        <fullName evidence="3">Uncharacterized protein</fullName>
    </submittedName>
</protein>
<dbReference type="OrthoDB" id="10264378at2759"/>
<gene>
    <name evidence="3" type="ORF">PSALAMII_LOCUS3121</name>
</gene>
<keyword evidence="2" id="KW-0812">Transmembrane</keyword>
<dbReference type="AlphaFoldDB" id="A0A9W4NAW3"/>
<evidence type="ECO:0000256" key="1">
    <source>
        <dbReference type="SAM" id="MobiDB-lite"/>
    </source>
</evidence>
<dbReference type="EMBL" id="CAJVPD010000133">
    <property type="protein sequence ID" value="CAG8352495.1"/>
    <property type="molecule type" value="Genomic_DNA"/>
</dbReference>
<proteinExistence type="predicted"/>
<feature type="transmembrane region" description="Helical" evidence="2">
    <location>
        <begin position="16"/>
        <end position="37"/>
    </location>
</feature>
<feature type="compositionally biased region" description="Low complexity" evidence="1">
    <location>
        <begin position="55"/>
        <end position="64"/>
    </location>
</feature>